<keyword evidence="3" id="KW-1185">Reference proteome</keyword>
<dbReference type="AlphaFoldDB" id="A0ABD1YIU7"/>
<dbReference type="EMBL" id="JBHFFA010000004">
    <property type="protein sequence ID" value="KAL2630329.1"/>
    <property type="molecule type" value="Genomic_DNA"/>
</dbReference>
<evidence type="ECO:0000313" key="3">
    <source>
        <dbReference type="Proteomes" id="UP001605036"/>
    </source>
</evidence>
<dbReference type="Proteomes" id="UP001605036">
    <property type="component" value="Unassembled WGS sequence"/>
</dbReference>
<sequence length="153" mass="17063">MALFGRGIWHRGRGNMVNCERGRAIGLTNLEGRGDVKTRELGKSTINLNLIGRSRPLGRTNRTTDTDRKRGRSLVRNQRTNGSGIVMKPEGNELTTAISTTSGDSPDRTNMDIEGKWTSDTTRAKSTWQRESDASNVEDGLERMRVNELSIMK</sequence>
<gene>
    <name evidence="2" type="ORF">R1flu_015015</name>
</gene>
<feature type="compositionally biased region" description="Polar residues" evidence="1">
    <location>
        <begin position="118"/>
        <end position="127"/>
    </location>
</feature>
<protein>
    <submittedName>
        <fullName evidence="2">Uncharacterized protein</fullName>
    </submittedName>
</protein>
<evidence type="ECO:0000256" key="1">
    <source>
        <dbReference type="SAM" id="MobiDB-lite"/>
    </source>
</evidence>
<proteinExistence type="predicted"/>
<feature type="compositionally biased region" description="Basic and acidic residues" evidence="1">
    <location>
        <begin position="105"/>
        <end position="117"/>
    </location>
</feature>
<accession>A0ABD1YIU7</accession>
<feature type="compositionally biased region" description="Polar residues" evidence="1">
    <location>
        <begin position="93"/>
        <end position="104"/>
    </location>
</feature>
<comment type="caution">
    <text evidence="2">The sequence shown here is derived from an EMBL/GenBank/DDBJ whole genome shotgun (WGS) entry which is preliminary data.</text>
</comment>
<organism evidence="2 3">
    <name type="scientific">Riccia fluitans</name>
    <dbReference type="NCBI Taxonomy" id="41844"/>
    <lineage>
        <taxon>Eukaryota</taxon>
        <taxon>Viridiplantae</taxon>
        <taxon>Streptophyta</taxon>
        <taxon>Embryophyta</taxon>
        <taxon>Marchantiophyta</taxon>
        <taxon>Marchantiopsida</taxon>
        <taxon>Marchantiidae</taxon>
        <taxon>Marchantiales</taxon>
        <taxon>Ricciaceae</taxon>
        <taxon>Riccia</taxon>
    </lineage>
</organism>
<feature type="region of interest" description="Disordered" evidence="1">
    <location>
        <begin position="54"/>
        <end position="136"/>
    </location>
</feature>
<evidence type="ECO:0000313" key="2">
    <source>
        <dbReference type="EMBL" id="KAL2630329.1"/>
    </source>
</evidence>
<name>A0ABD1YIU7_9MARC</name>
<reference evidence="2 3" key="1">
    <citation type="submission" date="2024-09" db="EMBL/GenBank/DDBJ databases">
        <title>Chromosome-scale assembly of Riccia fluitans.</title>
        <authorList>
            <person name="Paukszto L."/>
            <person name="Sawicki J."/>
            <person name="Karawczyk K."/>
            <person name="Piernik-Szablinska J."/>
            <person name="Szczecinska M."/>
            <person name="Mazdziarz M."/>
        </authorList>
    </citation>
    <scope>NUCLEOTIDE SEQUENCE [LARGE SCALE GENOMIC DNA]</scope>
    <source>
        <strain evidence="2">Rf_01</strain>
        <tissue evidence="2">Aerial parts of the thallus</tissue>
    </source>
</reference>